<protein>
    <recommendedName>
        <fullName evidence="6">RagB/SusD domain-containing protein</fullName>
    </recommendedName>
</protein>
<keyword evidence="8" id="KW-1185">Reference proteome</keyword>
<evidence type="ECO:0000256" key="1">
    <source>
        <dbReference type="ARBA" id="ARBA00004442"/>
    </source>
</evidence>
<organism evidence="7 8">
    <name type="scientific">Roseisolibacter agri</name>
    <dbReference type="NCBI Taxonomy" id="2014610"/>
    <lineage>
        <taxon>Bacteria</taxon>
        <taxon>Pseudomonadati</taxon>
        <taxon>Gemmatimonadota</taxon>
        <taxon>Gemmatimonadia</taxon>
        <taxon>Gemmatimonadales</taxon>
        <taxon>Gemmatimonadaceae</taxon>
        <taxon>Roseisolibacter</taxon>
    </lineage>
</organism>
<dbReference type="GO" id="GO:0009279">
    <property type="term" value="C:cell outer membrane"/>
    <property type="evidence" value="ECO:0007669"/>
    <property type="project" value="UniProtKB-SubCell"/>
</dbReference>
<evidence type="ECO:0000256" key="4">
    <source>
        <dbReference type="ARBA" id="ARBA00023136"/>
    </source>
</evidence>
<name>A0AA37QBV3_9BACT</name>
<feature type="domain" description="RagB/SusD" evidence="6">
    <location>
        <begin position="369"/>
        <end position="440"/>
    </location>
</feature>
<dbReference type="Gene3D" id="1.25.40.390">
    <property type="match status" value="1"/>
</dbReference>
<comment type="caution">
    <text evidence="7">The sequence shown here is derived from an EMBL/GenBank/DDBJ whole genome shotgun (WGS) entry which is preliminary data.</text>
</comment>
<dbReference type="CDD" id="cd08977">
    <property type="entry name" value="SusD"/>
    <property type="match status" value="1"/>
</dbReference>
<evidence type="ECO:0000256" key="3">
    <source>
        <dbReference type="ARBA" id="ARBA00022729"/>
    </source>
</evidence>
<keyword evidence="3" id="KW-0732">Signal</keyword>
<sequence>MRATYMTSNLTTGAVRPRASAWARRAGAMLACGVLAACSDKQLVTANPISVTPEAAGSNPLGALQLQATGILATDRDNTDDYVRDVAIFGREGYFFQLQDSRWVTGYLRDYNDNASFGTGNWAGRYSNLRNIANFYTAVDASAATLGTQQAAAARGFAQTMEALQLLYLINTRHDLGIAVQVLPDPQAVAPFVSRDSAFRYITNTLDAGLTNLRAGGSAFPFTLPTAGGGFTGFTTPTTFAQFNRALKARVEAYRGSLGCGQACYTAALAALGQSFITPTLSSSNLNTGVFNTFSSAAGDQVNLLWTERTNIYAHMSITTDASVPQNDTRLSKITTAPSRSQAGSDASTRVFAQYPASSTPIPIIDNEELWLLKAEAQWFTGDRTGALTTLNTVAQVAGGATGSRYAAPANDAAFLDALLVERRLSLLLEGHRWIDVRRFGRLASLPLGGTGFTVARQQVVPQAECIYRDRTGDAALKGPGCP</sequence>
<dbReference type="AlphaFoldDB" id="A0AA37QBV3"/>
<comment type="subcellular location">
    <subcellularLocation>
        <location evidence="1">Cell outer membrane</location>
    </subcellularLocation>
</comment>
<keyword evidence="5" id="KW-0998">Cell outer membrane</keyword>
<comment type="similarity">
    <text evidence="2">Belongs to the SusD family.</text>
</comment>
<accession>A0AA37QBV3</accession>
<evidence type="ECO:0000256" key="5">
    <source>
        <dbReference type="ARBA" id="ARBA00023237"/>
    </source>
</evidence>
<reference evidence="7" key="1">
    <citation type="submission" date="2022-08" db="EMBL/GenBank/DDBJ databases">
        <title>Draft genome sequencing of Roseisolibacter agri AW1220.</title>
        <authorList>
            <person name="Tobiishi Y."/>
            <person name="Tonouchi A."/>
        </authorList>
    </citation>
    <scope>NUCLEOTIDE SEQUENCE</scope>
    <source>
        <strain evidence="7">AW1220</strain>
    </source>
</reference>
<gene>
    <name evidence="7" type="ORF">rosag_25440</name>
</gene>
<dbReference type="EMBL" id="BRXS01000004">
    <property type="protein sequence ID" value="GLC26031.1"/>
    <property type="molecule type" value="Genomic_DNA"/>
</dbReference>
<proteinExistence type="inferred from homology"/>
<dbReference type="Pfam" id="PF07980">
    <property type="entry name" value="SusD_RagB"/>
    <property type="match status" value="1"/>
</dbReference>
<dbReference type="InterPro" id="IPR012944">
    <property type="entry name" value="SusD_RagB_dom"/>
</dbReference>
<evidence type="ECO:0000313" key="7">
    <source>
        <dbReference type="EMBL" id="GLC26031.1"/>
    </source>
</evidence>
<dbReference type="InterPro" id="IPR011990">
    <property type="entry name" value="TPR-like_helical_dom_sf"/>
</dbReference>
<keyword evidence="4" id="KW-0472">Membrane</keyword>
<evidence type="ECO:0000256" key="2">
    <source>
        <dbReference type="ARBA" id="ARBA00006275"/>
    </source>
</evidence>
<dbReference type="SUPFAM" id="SSF48452">
    <property type="entry name" value="TPR-like"/>
    <property type="match status" value="1"/>
</dbReference>
<evidence type="ECO:0000259" key="6">
    <source>
        <dbReference type="Pfam" id="PF07980"/>
    </source>
</evidence>
<evidence type="ECO:0000313" key="8">
    <source>
        <dbReference type="Proteomes" id="UP001161325"/>
    </source>
</evidence>
<dbReference type="Proteomes" id="UP001161325">
    <property type="component" value="Unassembled WGS sequence"/>
</dbReference>